<proteinExistence type="predicted"/>
<sequence>MKPGDDKKPLALVSKPHPHDVLCGRGGRTNLHKGNIWFRRLVRSNRALYKTCPKHTKLLVAKAVVKAVQGQDPPGRYLEADKTTGGWKEITYKRSLDKTSQALRERDPNPESGALTTTAREAAVSAAQDASLDLLTKATLRQAGLLNESSAESSSTKAETITEPLPSKKRKEPEQFQKPAWWSRGTPIPTPAQPNVNTMAAPAPQGMQPVLKRQKADQRQEEEAPLPLDALQTRQSSFFNFLSNTGIFGSKPAPQSSLMFGNSSNMQMKNRSQQTFNHMQMATSNHNASNFPLQQQQQQQQYYVSDPSGNDQAAMLQPLPIQQRNSLVDVFEPLPLEAAQGGGQGRNNLPNSGSTSSSITMDQMQVRQQMEMIKRNSIGGSATGSSDLGFVATQNMTENFAQHTSAPMNNEAVAVAPPRSGLTAQISDWLTPFFPSTGPEDGVQAPPPPEQDLQRSISSTLFNMARSPSQFLTSLKSGVTSMFMDSTPTQPMAMPAPPGSLTQNQSFGTRSASAKDSLLDDTEENPFETQLRQFPSR</sequence>
<comment type="caution">
    <text evidence="3">The sequence shown here is derived from an EMBL/GenBank/DDBJ whole genome shotgun (WGS) entry which is preliminary data.</text>
</comment>
<name>A0AAD2FDN1_9STRA</name>
<evidence type="ECO:0000313" key="3">
    <source>
        <dbReference type="EMBL" id="CAJ1930933.1"/>
    </source>
</evidence>
<feature type="region of interest" description="Disordered" evidence="1">
    <location>
        <begin position="146"/>
        <end position="223"/>
    </location>
</feature>
<evidence type="ECO:0000259" key="2">
    <source>
        <dbReference type="Pfam" id="PF20710"/>
    </source>
</evidence>
<gene>
    <name evidence="3" type="ORF">CYCCA115_LOCUS2159</name>
</gene>
<organism evidence="3 4">
    <name type="scientific">Cylindrotheca closterium</name>
    <dbReference type="NCBI Taxonomy" id="2856"/>
    <lineage>
        <taxon>Eukaryota</taxon>
        <taxon>Sar</taxon>
        <taxon>Stramenopiles</taxon>
        <taxon>Ochrophyta</taxon>
        <taxon>Bacillariophyta</taxon>
        <taxon>Bacillariophyceae</taxon>
        <taxon>Bacillariophycidae</taxon>
        <taxon>Bacillariales</taxon>
        <taxon>Bacillariaceae</taxon>
        <taxon>Cylindrotheca</taxon>
    </lineage>
</organism>
<evidence type="ECO:0000256" key="1">
    <source>
        <dbReference type="SAM" id="MobiDB-lite"/>
    </source>
</evidence>
<keyword evidence="4" id="KW-1185">Reference proteome</keyword>
<dbReference type="Pfam" id="PF20710">
    <property type="entry name" value="DUF6824"/>
    <property type="match status" value="1"/>
</dbReference>
<feature type="domain" description="DUF6824" evidence="2">
    <location>
        <begin position="20"/>
        <end position="105"/>
    </location>
</feature>
<feature type="compositionally biased region" description="Polar residues" evidence="1">
    <location>
        <begin position="500"/>
        <end position="514"/>
    </location>
</feature>
<reference evidence="3" key="1">
    <citation type="submission" date="2023-08" db="EMBL/GenBank/DDBJ databases">
        <authorList>
            <person name="Audoor S."/>
            <person name="Bilcke G."/>
        </authorList>
    </citation>
    <scope>NUCLEOTIDE SEQUENCE</scope>
</reference>
<feature type="compositionally biased region" description="Polar residues" evidence="1">
    <location>
        <begin position="346"/>
        <end position="358"/>
    </location>
</feature>
<feature type="compositionally biased region" description="Polar residues" evidence="1">
    <location>
        <begin position="527"/>
        <end position="537"/>
    </location>
</feature>
<feature type="region of interest" description="Disordered" evidence="1">
    <location>
        <begin position="482"/>
        <end position="537"/>
    </location>
</feature>
<dbReference type="EMBL" id="CAKOGP040000113">
    <property type="protein sequence ID" value="CAJ1930933.1"/>
    <property type="molecule type" value="Genomic_DNA"/>
</dbReference>
<dbReference type="Proteomes" id="UP001295423">
    <property type="component" value="Unassembled WGS sequence"/>
</dbReference>
<evidence type="ECO:0000313" key="4">
    <source>
        <dbReference type="Proteomes" id="UP001295423"/>
    </source>
</evidence>
<dbReference type="InterPro" id="IPR049227">
    <property type="entry name" value="DUF6824"/>
</dbReference>
<protein>
    <recommendedName>
        <fullName evidence="2">DUF6824 domain-containing protein</fullName>
    </recommendedName>
</protein>
<feature type="compositionally biased region" description="Low complexity" evidence="1">
    <location>
        <begin position="148"/>
        <end position="163"/>
    </location>
</feature>
<feature type="region of interest" description="Disordered" evidence="1">
    <location>
        <begin position="337"/>
        <end position="358"/>
    </location>
</feature>
<feature type="region of interest" description="Disordered" evidence="1">
    <location>
        <begin position="431"/>
        <end position="454"/>
    </location>
</feature>
<dbReference type="AlphaFoldDB" id="A0AAD2FDN1"/>
<accession>A0AAD2FDN1</accession>